<feature type="transmembrane region" description="Helical" evidence="6">
    <location>
        <begin position="186"/>
        <end position="208"/>
    </location>
</feature>
<protein>
    <recommendedName>
        <fullName evidence="7">Major facilitator superfamily (MFS) profile domain-containing protein</fullName>
    </recommendedName>
</protein>
<dbReference type="PROSITE" id="PS00216">
    <property type="entry name" value="SUGAR_TRANSPORT_1"/>
    <property type="match status" value="1"/>
</dbReference>
<feature type="transmembrane region" description="Helical" evidence="6">
    <location>
        <begin position="86"/>
        <end position="104"/>
    </location>
</feature>
<evidence type="ECO:0000259" key="7">
    <source>
        <dbReference type="PROSITE" id="PS50850"/>
    </source>
</evidence>
<keyword evidence="2" id="KW-0813">Transport</keyword>
<sequence>MSKTPLPLKVCISFVGISLCEVTIMTLINPILPFMIEFYIKDSYNNVVPEDIISNNSGYLEGIYRLMQFFSSIWMSAFSDKVGRKLIIMTSLFMNLITSLALGLCTSFEAAIIIRIISGLFAGSLPVSKSFIREITDDTNISSLYGYFALGVGLASSIGPFLSTLSKPADTIGSIFDCEFFKSYPYFLPFSFNSFICLIVLILVYYCIPQTKSKIIQRQSIKVLFSNKMYLSTVGIYGINASIQFAHILVFSLICKSAENVGGIGIESEDKVSIIQGFAGIFVIFLPTLLVPVINMKIGLIRSLICVETAFIPLFMTIFACRNLFGIWKYASLAVFYGINNSCISIFILYLSICISNTVTSDILGAANGLSQAFISICRFISTSTFGIIYGWSVTSGIAFPFIDASFSYILLIILAICNLTIIITTLDPSVEHKKSIPAEIPLLEPSKI</sequence>
<evidence type="ECO:0000256" key="2">
    <source>
        <dbReference type="ARBA" id="ARBA00022448"/>
    </source>
</evidence>
<dbReference type="PANTHER" id="PTHR23504:SF15">
    <property type="entry name" value="MAJOR FACILITATOR SUPERFAMILY (MFS) PROFILE DOMAIN-CONTAINING PROTEIN"/>
    <property type="match status" value="1"/>
</dbReference>
<keyword evidence="4 6" id="KW-1133">Transmembrane helix</keyword>
<feature type="transmembrane region" description="Helical" evidence="6">
    <location>
        <begin position="380"/>
        <end position="403"/>
    </location>
</feature>
<dbReference type="PANTHER" id="PTHR23504">
    <property type="entry name" value="MAJOR FACILITATOR SUPERFAMILY DOMAIN-CONTAINING PROTEIN 10"/>
    <property type="match status" value="1"/>
</dbReference>
<name>A0A1R2CTA3_9CILI</name>
<dbReference type="GO" id="GO:0022857">
    <property type="term" value="F:transmembrane transporter activity"/>
    <property type="evidence" value="ECO:0007669"/>
    <property type="project" value="InterPro"/>
</dbReference>
<dbReference type="InterPro" id="IPR020846">
    <property type="entry name" value="MFS_dom"/>
</dbReference>
<keyword evidence="9" id="KW-1185">Reference proteome</keyword>
<feature type="transmembrane region" description="Helical" evidence="6">
    <location>
        <begin position="229"/>
        <end position="254"/>
    </location>
</feature>
<proteinExistence type="predicted"/>
<dbReference type="Pfam" id="PF07690">
    <property type="entry name" value="MFS_1"/>
    <property type="match status" value="1"/>
</dbReference>
<evidence type="ECO:0000256" key="5">
    <source>
        <dbReference type="ARBA" id="ARBA00023136"/>
    </source>
</evidence>
<comment type="caution">
    <text evidence="8">The sequence shown here is derived from an EMBL/GenBank/DDBJ whole genome shotgun (WGS) entry which is preliminary data.</text>
</comment>
<dbReference type="SUPFAM" id="SSF103473">
    <property type="entry name" value="MFS general substrate transporter"/>
    <property type="match status" value="1"/>
</dbReference>
<dbReference type="InterPro" id="IPR036259">
    <property type="entry name" value="MFS_trans_sf"/>
</dbReference>
<feature type="domain" description="Major facilitator superfamily (MFS) profile" evidence="7">
    <location>
        <begin position="9"/>
        <end position="431"/>
    </location>
</feature>
<evidence type="ECO:0000313" key="8">
    <source>
        <dbReference type="EMBL" id="OMJ92237.1"/>
    </source>
</evidence>
<keyword evidence="5 6" id="KW-0472">Membrane</keyword>
<feature type="transmembrane region" description="Helical" evidence="6">
    <location>
        <begin position="274"/>
        <end position="293"/>
    </location>
</feature>
<gene>
    <name evidence="8" type="ORF">SteCoe_5005</name>
</gene>
<dbReference type="InterPro" id="IPR011701">
    <property type="entry name" value="MFS"/>
</dbReference>
<dbReference type="PROSITE" id="PS50850">
    <property type="entry name" value="MFS"/>
    <property type="match status" value="1"/>
</dbReference>
<dbReference type="GO" id="GO:0016020">
    <property type="term" value="C:membrane"/>
    <property type="evidence" value="ECO:0007669"/>
    <property type="project" value="UniProtKB-SubCell"/>
</dbReference>
<feature type="transmembrane region" description="Helical" evidence="6">
    <location>
        <begin position="409"/>
        <end position="427"/>
    </location>
</feature>
<evidence type="ECO:0000256" key="3">
    <source>
        <dbReference type="ARBA" id="ARBA00022692"/>
    </source>
</evidence>
<feature type="transmembrane region" description="Helical" evidence="6">
    <location>
        <begin position="12"/>
        <end position="36"/>
    </location>
</feature>
<feature type="transmembrane region" description="Helical" evidence="6">
    <location>
        <begin position="305"/>
        <end position="328"/>
    </location>
</feature>
<dbReference type="Gene3D" id="1.20.1250.20">
    <property type="entry name" value="MFS general substrate transporter like domains"/>
    <property type="match status" value="1"/>
</dbReference>
<feature type="transmembrane region" description="Helical" evidence="6">
    <location>
        <begin position="334"/>
        <end position="359"/>
    </location>
</feature>
<keyword evidence="3 6" id="KW-0812">Transmembrane</keyword>
<evidence type="ECO:0000256" key="1">
    <source>
        <dbReference type="ARBA" id="ARBA00004141"/>
    </source>
</evidence>
<dbReference type="OrthoDB" id="414765at2759"/>
<organism evidence="8 9">
    <name type="scientific">Stentor coeruleus</name>
    <dbReference type="NCBI Taxonomy" id="5963"/>
    <lineage>
        <taxon>Eukaryota</taxon>
        <taxon>Sar</taxon>
        <taxon>Alveolata</taxon>
        <taxon>Ciliophora</taxon>
        <taxon>Postciliodesmatophora</taxon>
        <taxon>Heterotrichea</taxon>
        <taxon>Heterotrichida</taxon>
        <taxon>Stentoridae</taxon>
        <taxon>Stentor</taxon>
    </lineage>
</organism>
<evidence type="ECO:0000313" key="9">
    <source>
        <dbReference type="Proteomes" id="UP000187209"/>
    </source>
</evidence>
<reference evidence="8 9" key="1">
    <citation type="submission" date="2016-11" db="EMBL/GenBank/DDBJ databases">
        <title>The macronuclear genome of Stentor coeruleus: a giant cell with tiny introns.</title>
        <authorList>
            <person name="Slabodnick M."/>
            <person name="Ruby J.G."/>
            <person name="Reiff S.B."/>
            <person name="Swart E.C."/>
            <person name="Gosai S."/>
            <person name="Prabakaran S."/>
            <person name="Witkowska E."/>
            <person name="Larue G.E."/>
            <person name="Fisher S."/>
            <person name="Freeman R.M."/>
            <person name="Gunawardena J."/>
            <person name="Chu W."/>
            <person name="Stover N.A."/>
            <person name="Gregory B.D."/>
            <person name="Nowacki M."/>
            <person name="Derisi J."/>
            <person name="Roy S.W."/>
            <person name="Marshall W.F."/>
            <person name="Sood P."/>
        </authorList>
    </citation>
    <scope>NUCLEOTIDE SEQUENCE [LARGE SCALE GENOMIC DNA]</scope>
    <source>
        <strain evidence="8">WM001</strain>
    </source>
</reference>
<evidence type="ECO:0000256" key="4">
    <source>
        <dbReference type="ARBA" id="ARBA00022989"/>
    </source>
</evidence>
<dbReference type="Proteomes" id="UP000187209">
    <property type="component" value="Unassembled WGS sequence"/>
</dbReference>
<evidence type="ECO:0000256" key="6">
    <source>
        <dbReference type="SAM" id="Phobius"/>
    </source>
</evidence>
<comment type="subcellular location">
    <subcellularLocation>
        <location evidence="1">Membrane</location>
        <topology evidence="1">Multi-pass membrane protein</topology>
    </subcellularLocation>
</comment>
<dbReference type="InterPro" id="IPR005829">
    <property type="entry name" value="Sugar_transporter_CS"/>
</dbReference>
<dbReference type="AlphaFoldDB" id="A0A1R2CTA3"/>
<accession>A0A1R2CTA3</accession>
<feature type="transmembrane region" description="Helical" evidence="6">
    <location>
        <begin position="144"/>
        <end position="166"/>
    </location>
</feature>
<dbReference type="EMBL" id="MPUH01000065">
    <property type="protein sequence ID" value="OMJ92237.1"/>
    <property type="molecule type" value="Genomic_DNA"/>
</dbReference>